<comment type="similarity">
    <text evidence="1">Belongs to the synaptobrevin family.</text>
</comment>
<dbReference type="GO" id="GO:0005484">
    <property type="term" value="F:SNAP receptor activity"/>
    <property type="evidence" value="ECO:0007669"/>
    <property type="project" value="TreeGrafter"/>
</dbReference>
<dbReference type="InterPro" id="IPR042855">
    <property type="entry name" value="V_SNARE_CC"/>
</dbReference>
<evidence type="ECO:0000256" key="5">
    <source>
        <dbReference type="ARBA" id="ARBA00023288"/>
    </source>
</evidence>
<feature type="domain" description="V-SNARE coiled-coil homology" evidence="11">
    <location>
        <begin position="292"/>
        <end position="352"/>
    </location>
</feature>
<evidence type="ECO:0000256" key="8">
    <source>
        <dbReference type="PROSITE-ProRule" id="PRU00290"/>
    </source>
</evidence>
<sequence>MRDMATFGTLEASLRVKAQIVTVGAVAVCISSEPCLIHASSAQVETPTLSVTSHVSACGLQVGGICISPPSSTSSRKTGSLVHDAVLSRKPSTYLEKSHHRSRTSARNRKSAPVAKTPKSVHPRSPTPYPVPAVVSVLHLLLINHRGTQRSVAKMKLYYVGVLDNTKQPAIQLTAAHELSEYSRFTKNEYANFMTMISKTVAERTKPGQRQSVEEQDYVVHCYARSEGIAGVVITKEYPHIAAHSVLSKLMDQFLSEVPLATIQQATKDGDVSFPAIQDYLNNYQDANAANSIAKIQQELDETKIILHKAIDSVLQRGEKLEDLVQKSSDLSSQSKMFYKSAKKQNSCCILM</sequence>
<feature type="region of interest" description="Disordered" evidence="9">
    <location>
        <begin position="92"/>
        <end position="128"/>
    </location>
</feature>
<keyword evidence="4" id="KW-0564">Palmitate</keyword>
<evidence type="ECO:0000313" key="12">
    <source>
        <dbReference type="EMBL" id="KAK4460537.1"/>
    </source>
</evidence>
<name>A0AAV9HMA3_9PEZI</name>
<dbReference type="InterPro" id="IPR011012">
    <property type="entry name" value="Longin-like_dom_sf"/>
</dbReference>
<evidence type="ECO:0000256" key="1">
    <source>
        <dbReference type="ARBA" id="ARBA00008025"/>
    </source>
</evidence>
<dbReference type="Pfam" id="PF00957">
    <property type="entry name" value="Synaptobrevin"/>
    <property type="match status" value="1"/>
</dbReference>
<evidence type="ECO:0000256" key="3">
    <source>
        <dbReference type="ARBA" id="ARBA00023136"/>
    </source>
</evidence>
<protein>
    <submittedName>
        <fullName evidence="12">Longin-like domain-containing protein</fullName>
    </submittedName>
</protein>
<reference evidence="12" key="1">
    <citation type="journal article" date="2023" name="Mol. Phylogenet. Evol.">
        <title>Genome-scale phylogeny and comparative genomics of the fungal order Sordariales.</title>
        <authorList>
            <person name="Hensen N."/>
            <person name="Bonometti L."/>
            <person name="Westerberg I."/>
            <person name="Brannstrom I.O."/>
            <person name="Guillou S."/>
            <person name="Cros-Aarteil S."/>
            <person name="Calhoun S."/>
            <person name="Haridas S."/>
            <person name="Kuo A."/>
            <person name="Mondo S."/>
            <person name="Pangilinan J."/>
            <person name="Riley R."/>
            <person name="LaButti K."/>
            <person name="Andreopoulos B."/>
            <person name="Lipzen A."/>
            <person name="Chen C."/>
            <person name="Yan M."/>
            <person name="Daum C."/>
            <person name="Ng V."/>
            <person name="Clum A."/>
            <person name="Steindorff A."/>
            <person name="Ohm R.A."/>
            <person name="Martin F."/>
            <person name="Silar P."/>
            <person name="Natvig D.O."/>
            <person name="Lalanne C."/>
            <person name="Gautier V."/>
            <person name="Ament-Velasquez S.L."/>
            <person name="Kruys A."/>
            <person name="Hutchinson M.I."/>
            <person name="Powell A.J."/>
            <person name="Barry K."/>
            <person name="Miller A.N."/>
            <person name="Grigoriev I.V."/>
            <person name="Debuchy R."/>
            <person name="Gladieux P."/>
            <person name="Hiltunen Thoren M."/>
            <person name="Johannesson H."/>
        </authorList>
    </citation>
    <scope>NUCLEOTIDE SEQUENCE</scope>
    <source>
        <strain evidence="12">PSN324</strain>
    </source>
</reference>
<dbReference type="SMART" id="SM01270">
    <property type="entry name" value="Longin"/>
    <property type="match status" value="1"/>
</dbReference>
<dbReference type="Gene3D" id="1.20.5.110">
    <property type="match status" value="1"/>
</dbReference>
<evidence type="ECO:0000256" key="9">
    <source>
        <dbReference type="SAM" id="MobiDB-lite"/>
    </source>
</evidence>
<feature type="domain" description="Longin" evidence="10">
    <location>
        <begin position="151"/>
        <end position="278"/>
    </location>
</feature>
<keyword evidence="5" id="KW-0449">Lipoprotein</keyword>
<organism evidence="12 13">
    <name type="scientific">Cladorrhinum samala</name>
    <dbReference type="NCBI Taxonomy" id="585594"/>
    <lineage>
        <taxon>Eukaryota</taxon>
        <taxon>Fungi</taxon>
        <taxon>Dikarya</taxon>
        <taxon>Ascomycota</taxon>
        <taxon>Pezizomycotina</taxon>
        <taxon>Sordariomycetes</taxon>
        <taxon>Sordariomycetidae</taxon>
        <taxon>Sordariales</taxon>
        <taxon>Podosporaceae</taxon>
        <taxon>Cladorrhinum</taxon>
    </lineage>
</organism>
<evidence type="ECO:0000259" key="10">
    <source>
        <dbReference type="PROSITE" id="PS50859"/>
    </source>
</evidence>
<keyword evidence="13" id="KW-1185">Reference proteome</keyword>
<dbReference type="PANTHER" id="PTHR45806:SF1">
    <property type="entry name" value="SYNAPTOBREVIN HOMOLOG YKT6"/>
    <property type="match status" value="1"/>
</dbReference>
<comment type="subcellular location">
    <subcellularLocation>
        <location evidence="7">Endomembrane system</location>
        <topology evidence="7">Lipid-anchor</topology>
        <orientation evidence="7">Cytoplasmic side</orientation>
    </subcellularLocation>
</comment>
<dbReference type="PANTHER" id="PTHR45806">
    <property type="entry name" value="SYNAPTOBREVIN HOMOLOG YKT6"/>
    <property type="match status" value="1"/>
</dbReference>
<proteinExistence type="inferred from homology"/>
<dbReference type="Pfam" id="PF13774">
    <property type="entry name" value="Longin"/>
    <property type="match status" value="1"/>
</dbReference>
<dbReference type="AlphaFoldDB" id="A0AAV9HMA3"/>
<evidence type="ECO:0000256" key="4">
    <source>
        <dbReference type="ARBA" id="ARBA00023139"/>
    </source>
</evidence>
<dbReference type="PROSITE" id="PS50892">
    <property type="entry name" value="V_SNARE"/>
    <property type="match status" value="1"/>
</dbReference>
<dbReference type="GO" id="GO:0006888">
    <property type="term" value="P:endoplasmic reticulum to Golgi vesicle-mediated transport"/>
    <property type="evidence" value="ECO:0007669"/>
    <property type="project" value="TreeGrafter"/>
</dbReference>
<gene>
    <name evidence="12" type="ORF">QBC42DRAFT_253363</name>
</gene>
<feature type="compositionally biased region" description="Basic residues" evidence="9">
    <location>
        <begin position="98"/>
        <end position="110"/>
    </location>
</feature>
<comment type="caution">
    <text evidence="12">The sequence shown here is derived from an EMBL/GenBank/DDBJ whole genome shotgun (WGS) entry which is preliminary data.</text>
</comment>
<keyword evidence="8" id="KW-0175">Coiled coil</keyword>
<evidence type="ECO:0000313" key="13">
    <source>
        <dbReference type="Proteomes" id="UP001321749"/>
    </source>
</evidence>
<evidence type="ECO:0000256" key="7">
    <source>
        <dbReference type="ARBA" id="ARBA00046278"/>
    </source>
</evidence>
<dbReference type="Proteomes" id="UP001321749">
    <property type="component" value="Unassembled WGS sequence"/>
</dbReference>
<dbReference type="CDD" id="cd15867">
    <property type="entry name" value="R-SNARE_YKT6"/>
    <property type="match status" value="1"/>
</dbReference>
<keyword evidence="3" id="KW-0472">Membrane</keyword>
<reference evidence="12" key="2">
    <citation type="submission" date="2023-06" db="EMBL/GenBank/DDBJ databases">
        <authorList>
            <consortium name="Lawrence Berkeley National Laboratory"/>
            <person name="Mondo S.J."/>
            <person name="Hensen N."/>
            <person name="Bonometti L."/>
            <person name="Westerberg I."/>
            <person name="Brannstrom I.O."/>
            <person name="Guillou S."/>
            <person name="Cros-Aarteil S."/>
            <person name="Calhoun S."/>
            <person name="Haridas S."/>
            <person name="Kuo A."/>
            <person name="Pangilinan J."/>
            <person name="Riley R."/>
            <person name="Labutti K."/>
            <person name="Andreopoulos B."/>
            <person name="Lipzen A."/>
            <person name="Chen C."/>
            <person name="Yanf M."/>
            <person name="Daum C."/>
            <person name="Ng V."/>
            <person name="Clum A."/>
            <person name="Steindorff A."/>
            <person name="Ohm R."/>
            <person name="Martin F."/>
            <person name="Silar P."/>
            <person name="Natvig D."/>
            <person name="Lalanne C."/>
            <person name="Gautier V."/>
            <person name="Ament-Velasquez S.L."/>
            <person name="Kruys A."/>
            <person name="Hutchinson M.I."/>
            <person name="Powell A.J."/>
            <person name="Barry K."/>
            <person name="Miller A.N."/>
            <person name="Grigoriev I.V."/>
            <person name="Debuchy R."/>
            <person name="Gladieux P."/>
            <person name="Thoren M.H."/>
            <person name="Johannesson H."/>
        </authorList>
    </citation>
    <scope>NUCLEOTIDE SEQUENCE</scope>
    <source>
        <strain evidence="12">PSN324</strain>
    </source>
</reference>
<evidence type="ECO:0000256" key="6">
    <source>
        <dbReference type="ARBA" id="ARBA00023289"/>
    </source>
</evidence>
<dbReference type="GO" id="GO:0005794">
    <property type="term" value="C:Golgi apparatus"/>
    <property type="evidence" value="ECO:0007669"/>
    <property type="project" value="TreeGrafter"/>
</dbReference>
<dbReference type="SUPFAM" id="SSF64356">
    <property type="entry name" value="SNARE-like"/>
    <property type="match status" value="1"/>
</dbReference>
<evidence type="ECO:0000256" key="2">
    <source>
        <dbReference type="ARBA" id="ARBA00022481"/>
    </source>
</evidence>
<dbReference type="InterPro" id="IPR045848">
    <property type="entry name" value="R-SNARE_YKT6"/>
</dbReference>
<accession>A0AAV9HMA3</accession>
<dbReference type="SUPFAM" id="SSF58038">
    <property type="entry name" value="SNARE fusion complex"/>
    <property type="match status" value="1"/>
</dbReference>
<evidence type="ECO:0000259" key="11">
    <source>
        <dbReference type="PROSITE" id="PS50892"/>
    </source>
</evidence>
<keyword evidence="2" id="KW-0488">Methylation</keyword>
<keyword evidence="6" id="KW-0636">Prenylation</keyword>
<dbReference type="PROSITE" id="PS50859">
    <property type="entry name" value="LONGIN"/>
    <property type="match status" value="1"/>
</dbReference>
<dbReference type="InterPro" id="IPR010908">
    <property type="entry name" value="Longin_dom"/>
</dbReference>
<dbReference type="Gene3D" id="3.30.450.50">
    <property type="entry name" value="Longin domain"/>
    <property type="match status" value="1"/>
</dbReference>
<dbReference type="CDD" id="cd14824">
    <property type="entry name" value="Longin"/>
    <property type="match status" value="1"/>
</dbReference>
<dbReference type="EMBL" id="MU865010">
    <property type="protein sequence ID" value="KAK4460537.1"/>
    <property type="molecule type" value="Genomic_DNA"/>
</dbReference>